<dbReference type="InterPro" id="IPR029000">
    <property type="entry name" value="Cyclophilin-like_dom_sf"/>
</dbReference>
<dbReference type="InterPro" id="IPR044665">
    <property type="entry name" value="E_coli_cyclophilin_A-like"/>
</dbReference>
<dbReference type="AlphaFoldDB" id="A0A512AP55"/>
<dbReference type="Gene3D" id="2.40.100.10">
    <property type="entry name" value="Cyclophilin-like"/>
    <property type="match status" value="1"/>
</dbReference>
<organism evidence="6 7">
    <name type="scientific">Novosphingobium sediminis</name>
    <dbReference type="NCBI Taxonomy" id="707214"/>
    <lineage>
        <taxon>Bacteria</taxon>
        <taxon>Pseudomonadati</taxon>
        <taxon>Pseudomonadota</taxon>
        <taxon>Alphaproteobacteria</taxon>
        <taxon>Sphingomonadales</taxon>
        <taxon>Sphingomonadaceae</taxon>
        <taxon>Novosphingobium</taxon>
    </lineage>
</organism>
<evidence type="ECO:0000256" key="3">
    <source>
        <dbReference type="ARBA" id="ARBA00023235"/>
    </source>
</evidence>
<sequence>MMNRRFVLAALPLASLLVAAAPKKRAPAVRATPTLPPPPPPLAAVERVLLTTELGTIELALDGAHAPISTANFLHYVDTKRFDGISFYRAMHLAWGDQPNGLLQGGLRDPRRLFPPIAHEPTSQTGLSHVAGAISMARNAPGTATADFSIMLSDLTSLDANPASADPDGQAGYAVFGKVAAGMDVVRKIWEAPISQTLGEGSMRGQMLEAPVKILTARRLPPLSPA</sequence>
<comment type="caution">
    <text evidence="6">The sequence shown here is derived from an EMBL/GenBank/DDBJ whole genome shotgun (WGS) entry which is preliminary data.</text>
</comment>
<feature type="domain" description="PPIase cyclophilin-type" evidence="5">
    <location>
        <begin position="44"/>
        <end position="219"/>
    </location>
</feature>
<reference evidence="6 7" key="1">
    <citation type="submission" date="2019-07" db="EMBL/GenBank/DDBJ databases">
        <title>Whole genome shotgun sequence of Novosphingobium sediminis NBRC 106119.</title>
        <authorList>
            <person name="Hosoyama A."/>
            <person name="Uohara A."/>
            <person name="Ohji S."/>
            <person name="Ichikawa N."/>
        </authorList>
    </citation>
    <scope>NUCLEOTIDE SEQUENCE [LARGE SCALE GENOMIC DNA]</scope>
    <source>
        <strain evidence="6 7">NBRC 106119</strain>
    </source>
</reference>
<evidence type="ECO:0000259" key="5">
    <source>
        <dbReference type="PROSITE" id="PS50072"/>
    </source>
</evidence>
<accession>A0A512AP55</accession>
<keyword evidence="2" id="KW-0697">Rotamase</keyword>
<evidence type="ECO:0000256" key="1">
    <source>
        <dbReference type="ARBA" id="ARBA00013194"/>
    </source>
</evidence>
<dbReference type="Pfam" id="PF00160">
    <property type="entry name" value="Pro_isomerase"/>
    <property type="match status" value="1"/>
</dbReference>
<dbReference type="SUPFAM" id="SSF50891">
    <property type="entry name" value="Cyclophilin-like"/>
    <property type="match status" value="1"/>
</dbReference>
<feature type="chain" id="PRO_5021820568" description="peptidylprolyl isomerase" evidence="4">
    <location>
        <begin position="21"/>
        <end position="226"/>
    </location>
</feature>
<dbReference type="PROSITE" id="PS50072">
    <property type="entry name" value="CSA_PPIASE_2"/>
    <property type="match status" value="1"/>
</dbReference>
<keyword evidence="3 6" id="KW-0413">Isomerase</keyword>
<dbReference type="EMBL" id="BJYR01000022">
    <property type="protein sequence ID" value="GEO01495.1"/>
    <property type="molecule type" value="Genomic_DNA"/>
</dbReference>
<proteinExistence type="predicted"/>
<dbReference type="PANTHER" id="PTHR43246">
    <property type="entry name" value="PEPTIDYL-PROLYL CIS-TRANS ISOMERASE CYP38, CHLOROPLASTIC"/>
    <property type="match status" value="1"/>
</dbReference>
<keyword evidence="4" id="KW-0732">Signal</keyword>
<evidence type="ECO:0000313" key="7">
    <source>
        <dbReference type="Proteomes" id="UP000321464"/>
    </source>
</evidence>
<dbReference type="GO" id="GO:0003755">
    <property type="term" value="F:peptidyl-prolyl cis-trans isomerase activity"/>
    <property type="evidence" value="ECO:0007669"/>
    <property type="project" value="UniProtKB-KW"/>
</dbReference>
<gene>
    <name evidence="6" type="ORF">NSE01_33270</name>
</gene>
<evidence type="ECO:0000313" key="6">
    <source>
        <dbReference type="EMBL" id="GEO01495.1"/>
    </source>
</evidence>
<keyword evidence="7" id="KW-1185">Reference proteome</keyword>
<feature type="signal peptide" evidence="4">
    <location>
        <begin position="1"/>
        <end position="20"/>
    </location>
</feature>
<dbReference type="OrthoDB" id="9807797at2"/>
<evidence type="ECO:0000256" key="4">
    <source>
        <dbReference type="SAM" id="SignalP"/>
    </source>
</evidence>
<evidence type="ECO:0000256" key="2">
    <source>
        <dbReference type="ARBA" id="ARBA00023110"/>
    </source>
</evidence>
<dbReference type="EC" id="5.2.1.8" evidence="1"/>
<name>A0A512AP55_9SPHN</name>
<protein>
    <recommendedName>
        <fullName evidence="1">peptidylprolyl isomerase</fullName>
        <ecNumber evidence="1">5.2.1.8</ecNumber>
    </recommendedName>
</protein>
<dbReference type="Proteomes" id="UP000321464">
    <property type="component" value="Unassembled WGS sequence"/>
</dbReference>
<dbReference type="InterPro" id="IPR002130">
    <property type="entry name" value="Cyclophilin-type_PPIase_dom"/>
</dbReference>